<name>A0A4R1QUT2_9FIRM</name>
<evidence type="ECO:0000313" key="2">
    <source>
        <dbReference type="Proteomes" id="UP000295718"/>
    </source>
</evidence>
<dbReference type="STRING" id="1469948.GCA_000732725_01062"/>
<protein>
    <submittedName>
        <fullName evidence="1">XkdX-like protein</fullName>
    </submittedName>
</protein>
<gene>
    <name evidence="1" type="ORF">EDD76_12431</name>
</gene>
<proteinExistence type="predicted"/>
<sequence>MGKAKIVEHSPNFEKVKDYYDRGLWTIDRVHTAVGKWITEAEYKEITRFDYPNKG</sequence>
<dbReference type="Proteomes" id="UP000295718">
    <property type="component" value="Unassembled WGS sequence"/>
</dbReference>
<dbReference type="Pfam" id="PF09693">
    <property type="entry name" value="Phage_XkdX"/>
    <property type="match status" value="1"/>
</dbReference>
<evidence type="ECO:0000313" key="1">
    <source>
        <dbReference type="EMBL" id="TCL53910.1"/>
    </source>
</evidence>
<accession>A0A4R1QUT2</accession>
<dbReference type="AlphaFoldDB" id="A0A4R1QUT2"/>
<comment type="caution">
    <text evidence="1">The sequence shown here is derived from an EMBL/GenBank/DDBJ whole genome shotgun (WGS) entry which is preliminary data.</text>
</comment>
<keyword evidence="2" id="KW-1185">Reference proteome</keyword>
<organism evidence="1 2">
    <name type="scientific">Kineothrix alysoides</name>
    <dbReference type="NCBI Taxonomy" id="1469948"/>
    <lineage>
        <taxon>Bacteria</taxon>
        <taxon>Bacillati</taxon>
        <taxon>Bacillota</taxon>
        <taxon>Clostridia</taxon>
        <taxon>Lachnospirales</taxon>
        <taxon>Lachnospiraceae</taxon>
        <taxon>Kineothrix</taxon>
    </lineage>
</organism>
<dbReference type="EMBL" id="SLUO01000024">
    <property type="protein sequence ID" value="TCL53910.1"/>
    <property type="molecule type" value="Genomic_DNA"/>
</dbReference>
<dbReference type="InterPro" id="IPR010022">
    <property type="entry name" value="XkdX"/>
</dbReference>
<dbReference type="OrthoDB" id="1779343at2"/>
<reference evidence="1 2" key="1">
    <citation type="submission" date="2019-03" db="EMBL/GenBank/DDBJ databases">
        <title>Genomic Encyclopedia of Type Strains, Phase IV (KMG-IV): sequencing the most valuable type-strain genomes for metagenomic binning, comparative biology and taxonomic classification.</title>
        <authorList>
            <person name="Goeker M."/>
        </authorList>
    </citation>
    <scope>NUCLEOTIDE SEQUENCE [LARGE SCALE GENOMIC DNA]</scope>
    <source>
        <strain evidence="1 2">DSM 100556</strain>
    </source>
</reference>
<dbReference type="RefSeq" id="WP_081905883.1">
    <property type="nucleotide sequence ID" value="NZ_JPNB01000001.1"/>
</dbReference>